<dbReference type="InterPro" id="IPR036922">
    <property type="entry name" value="Rieske_2Fe-2S_sf"/>
</dbReference>
<sequence length="99" mass="11043">MFVALERLLNLEEGYRRTFQVAGRSLLLMVVEQQPVLLENRCPHQGAPLHNATVLGRVLRCARHGSEFDLFTGQALNAHCAGLTRLTLVYDGDRIGVDL</sequence>
<organism evidence="6 7">
    <name type="scientific">Pseudomonas cavernicola</name>
    <dbReference type="NCBI Taxonomy" id="2320866"/>
    <lineage>
        <taxon>Bacteria</taxon>
        <taxon>Pseudomonadati</taxon>
        <taxon>Pseudomonadota</taxon>
        <taxon>Gammaproteobacteria</taxon>
        <taxon>Pseudomonadales</taxon>
        <taxon>Pseudomonadaceae</taxon>
        <taxon>Pseudomonas</taxon>
    </lineage>
</organism>
<dbReference type="PROSITE" id="PS51296">
    <property type="entry name" value="RIESKE"/>
    <property type="match status" value="1"/>
</dbReference>
<evidence type="ECO:0000313" key="7">
    <source>
        <dbReference type="Proteomes" id="UP000284021"/>
    </source>
</evidence>
<gene>
    <name evidence="6" type="ORF">D3879_22005</name>
</gene>
<name>A0A418X9X9_9PSED</name>
<keyword evidence="7" id="KW-1185">Reference proteome</keyword>
<dbReference type="SUPFAM" id="SSF50022">
    <property type="entry name" value="ISP domain"/>
    <property type="match status" value="1"/>
</dbReference>
<evidence type="ECO:0000259" key="5">
    <source>
        <dbReference type="PROSITE" id="PS51296"/>
    </source>
</evidence>
<reference evidence="6 7" key="1">
    <citation type="submission" date="2018-09" db="EMBL/GenBank/DDBJ databases">
        <authorList>
            <person name="Zhu H."/>
        </authorList>
    </citation>
    <scope>NUCLEOTIDE SEQUENCE [LARGE SCALE GENOMIC DNA]</scope>
    <source>
        <strain evidence="6 7">K1S02-6</strain>
    </source>
</reference>
<dbReference type="RefSeq" id="WP_119957057.1">
    <property type="nucleotide sequence ID" value="NZ_QYUR01000008.1"/>
</dbReference>
<evidence type="ECO:0000256" key="1">
    <source>
        <dbReference type="ARBA" id="ARBA00022714"/>
    </source>
</evidence>
<evidence type="ECO:0000256" key="3">
    <source>
        <dbReference type="ARBA" id="ARBA00023004"/>
    </source>
</evidence>
<dbReference type="OrthoDB" id="9800167at2"/>
<evidence type="ECO:0000256" key="4">
    <source>
        <dbReference type="ARBA" id="ARBA00023014"/>
    </source>
</evidence>
<dbReference type="EMBL" id="QYUR01000008">
    <property type="protein sequence ID" value="RJG09280.1"/>
    <property type="molecule type" value="Genomic_DNA"/>
</dbReference>
<protein>
    <submittedName>
        <fullName evidence="6">Rieske (2Fe-2S) protein</fullName>
    </submittedName>
</protein>
<dbReference type="Gene3D" id="2.102.10.10">
    <property type="entry name" value="Rieske [2Fe-2S] iron-sulphur domain"/>
    <property type="match status" value="1"/>
</dbReference>
<proteinExistence type="predicted"/>
<comment type="caution">
    <text evidence="6">The sequence shown here is derived from an EMBL/GenBank/DDBJ whole genome shotgun (WGS) entry which is preliminary data.</text>
</comment>
<dbReference type="GO" id="GO:0051537">
    <property type="term" value="F:2 iron, 2 sulfur cluster binding"/>
    <property type="evidence" value="ECO:0007669"/>
    <property type="project" value="UniProtKB-KW"/>
</dbReference>
<dbReference type="GO" id="GO:0046872">
    <property type="term" value="F:metal ion binding"/>
    <property type="evidence" value="ECO:0007669"/>
    <property type="project" value="UniProtKB-KW"/>
</dbReference>
<accession>A0A418X9X9</accession>
<feature type="domain" description="Rieske" evidence="5">
    <location>
        <begin position="3"/>
        <end position="97"/>
    </location>
</feature>
<keyword evidence="1" id="KW-0001">2Fe-2S</keyword>
<dbReference type="Proteomes" id="UP000284021">
    <property type="component" value="Unassembled WGS sequence"/>
</dbReference>
<dbReference type="InterPro" id="IPR017941">
    <property type="entry name" value="Rieske_2Fe-2S"/>
</dbReference>
<evidence type="ECO:0000313" key="6">
    <source>
        <dbReference type="EMBL" id="RJG09280.1"/>
    </source>
</evidence>
<dbReference type="Pfam" id="PF00355">
    <property type="entry name" value="Rieske"/>
    <property type="match status" value="1"/>
</dbReference>
<evidence type="ECO:0000256" key="2">
    <source>
        <dbReference type="ARBA" id="ARBA00022723"/>
    </source>
</evidence>
<keyword evidence="3" id="KW-0408">Iron</keyword>
<dbReference type="AlphaFoldDB" id="A0A418X9X9"/>
<keyword evidence="4" id="KW-0411">Iron-sulfur</keyword>
<keyword evidence="2" id="KW-0479">Metal-binding</keyword>
<dbReference type="CDD" id="cd03467">
    <property type="entry name" value="Rieske"/>
    <property type="match status" value="1"/>
</dbReference>